<dbReference type="InterPro" id="IPR002921">
    <property type="entry name" value="Fungal_lipase-type"/>
</dbReference>
<proteinExistence type="predicted"/>
<feature type="domain" description="Fungal lipase-type" evidence="3">
    <location>
        <begin position="213"/>
        <end position="372"/>
    </location>
</feature>
<gene>
    <name evidence="4" type="ORF">RJ641_032180</name>
</gene>
<dbReference type="PANTHER" id="PTHR46086">
    <property type="entry name" value="ALPHA/BETA-HYDROLASES SUPERFAMILY PROTEIN"/>
    <property type="match status" value="1"/>
</dbReference>
<reference evidence="4 5" key="1">
    <citation type="submission" date="2023-12" db="EMBL/GenBank/DDBJ databases">
        <title>A high-quality genome assembly for Dillenia turbinata (Dilleniales).</title>
        <authorList>
            <person name="Chanderbali A."/>
        </authorList>
    </citation>
    <scope>NUCLEOTIDE SEQUENCE [LARGE SCALE GENOMIC DNA]</scope>
    <source>
        <strain evidence="4">LSX21</strain>
        <tissue evidence="4">Leaf</tissue>
    </source>
</reference>
<keyword evidence="1" id="KW-0378">Hydrolase</keyword>
<evidence type="ECO:0000259" key="3">
    <source>
        <dbReference type="Pfam" id="PF01764"/>
    </source>
</evidence>
<evidence type="ECO:0000256" key="2">
    <source>
        <dbReference type="SAM" id="Phobius"/>
    </source>
</evidence>
<keyword evidence="5" id="KW-1185">Reference proteome</keyword>
<sequence>EKHCCAWKVMACKEAICIDYLELDPENASFCDLFQLLWVRDCGKIGGYVRYGDRKEEQREFNYRWLIFISLFMQMCFILLKNPMAKAGYSVEMWLNTLSANGNLIQLSFNALKGMGTIVRPEESKFTSVLGYLDKRVDLDSKIGHNDSRYNSTLSLMASKLSYERDVFIRNVVQDRWKMEFLGSYNFWNEFQQQHATEAFLFHDTTSNPDLIVIAFRGTRPFDADAWCTDVDFSWLELKDIGKIHIGFMKALCLTKNYDIPKELEQGNDQPQLAYYGIREMLRELMRKHKKCKIIVTGHSLGGALAILFVSVLAIHGEAWILERIEGVYTFGQPRVGDEKFGKYMEEKLRVHDVKYLRYVYCNDMVPRMPFDDKTLLFKHYGTCIYFNSCYKGKVRMSTAPSPSPSPSPSLSLSLSLSPSLPPPLMSLFSWDIQIVAEEPNKNYLSILWFMPKMMNAVWELVRSFIIPYTRGPDYEEGWFLKMFRVVGLMIPGLSAHGPQDYDNLTRIGSLQKFD</sequence>
<evidence type="ECO:0000313" key="5">
    <source>
        <dbReference type="Proteomes" id="UP001370490"/>
    </source>
</evidence>
<dbReference type="EMBL" id="JBAMMX010000006">
    <property type="protein sequence ID" value="KAK6938672.1"/>
    <property type="molecule type" value="Genomic_DNA"/>
</dbReference>
<keyword evidence="2" id="KW-0812">Transmembrane</keyword>
<feature type="non-terminal residue" evidence="4">
    <location>
        <position position="1"/>
    </location>
</feature>
<dbReference type="Pfam" id="PF01764">
    <property type="entry name" value="Lipase_3"/>
    <property type="match status" value="1"/>
</dbReference>
<organism evidence="4 5">
    <name type="scientific">Dillenia turbinata</name>
    <dbReference type="NCBI Taxonomy" id="194707"/>
    <lineage>
        <taxon>Eukaryota</taxon>
        <taxon>Viridiplantae</taxon>
        <taxon>Streptophyta</taxon>
        <taxon>Embryophyta</taxon>
        <taxon>Tracheophyta</taxon>
        <taxon>Spermatophyta</taxon>
        <taxon>Magnoliopsida</taxon>
        <taxon>eudicotyledons</taxon>
        <taxon>Gunneridae</taxon>
        <taxon>Pentapetalae</taxon>
        <taxon>Dilleniales</taxon>
        <taxon>Dilleniaceae</taxon>
        <taxon>Dillenia</taxon>
    </lineage>
</organism>
<accession>A0AAN8ZI73</accession>
<evidence type="ECO:0000313" key="4">
    <source>
        <dbReference type="EMBL" id="KAK6938672.1"/>
    </source>
</evidence>
<dbReference type="InterPro" id="IPR044819">
    <property type="entry name" value="OBL-like"/>
</dbReference>
<feature type="transmembrane region" description="Helical" evidence="2">
    <location>
        <begin position="63"/>
        <end position="80"/>
    </location>
</feature>
<dbReference type="GO" id="GO:0006629">
    <property type="term" value="P:lipid metabolic process"/>
    <property type="evidence" value="ECO:0007669"/>
    <property type="project" value="InterPro"/>
</dbReference>
<dbReference type="CDD" id="cd00519">
    <property type="entry name" value="Lipase_3"/>
    <property type="match status" value="1"/>
</dbReference>
<dbReference type="Proteomes" id="UP001370490">
    <property type="component" value="Unassembled WGS sequence"/>
</dbReference>
<dbReference type="PANTHER" id="PTHR46086:SF4">
    <property type="entry name" value="ALPHA_BETA-HYDROLASES SUPERFAMILY PROTEIN"/>
    <property type="match status" value="1"/>
</dbReference>
<name>A0AAN8ZI73_9MAGN</name>
<dbReference type="AlphaFoldDB" id="A0AAN8ZI73"/>
<protein>
    <submittedName>
        <fullName evidence="4">Fungal lipase-like domain</fullName>
    </submittedName>
</protein>
<comment type="caution">
    <text evidence="4">The sequence shown here is derived from an EMBL/GenBank/DDBJ whole genome shotgun (WGS) entry which is preliminary data.</text>
</comment>
<dbReference type="Gene3D" id="3.40.50.1820">
    <property type="entry name" value="alpha/beta hydrolase"/>
    <property type="match status" value="1"/>
</dbReference>
<keyword evidence="2" id="KW-1133">Transmembrane helix</keyword>
<feature type="transmembrane region" description="Helical" evidence="2">
    <location>
        <begin position="294"/>
        <end position="315"/>
    </location>
</feature>
<keyword evidence="2" id="KW-0472">Membrane</keyword>
<dbReference type="InterPro" id="IPR029058">
    <property type="entry name" value="AB_hydrolase_fold"/>
</dbReference>
<dbReference type="SUPFAM" id="SSF53474">
    <property type="entry name" value="alpha/beta-Hydrolases"/>
    <property type="match status" value="1"/>
</dbReference>
<dbReference type="GO" id="GO:0004806">
    <property type="term" value="F:triacylglycerol lipase activity"/>
    <property type="evidence" value="ECO:0007669"/>
    <property type="project" value="InterPro"/>
</dbReference>
<evidence type="ECO:0000256" key="1">
    <source>
        <dbReference type="ARBA" id="ARBA00022801"/>
    </source>
</evidence>